<feature type="compositionally biased region" description="Low complexity" evidence="3">
    <location>
        <begin position="1473"/>
        <end position="1491"/>
    </location>
</feature>
<feature type="compositionally biased region" description="Basic and acidic residues" evidence="3">
    <location>
        <begin position="1232"/>
        <end position="1260"/>
    </location>
</feature>
<feature type="region of interest" description="Disordered" evidence="3">
    <location>
        <begin position="404"/>
        <end position="429"/>
    </location>
</feature>
<feature type="region of interest" description="Disordered" evidence="3">
    <location>
        <begin position="1177"/>
        <end position="1216"/>
    </location>
</feature>
<feature type="compositionally biased region" description="Basic and acidic residues" evidence="3">
    <location>
        <begin position="1519"/>
        <end position="1541"/>
    </location>
</feature>
<reference evidence="5" key="1">
    <citation type="submission" date="2022-07" db="EMBL/GenBank/DDBJ databases">
        <title>Genome analysis of Parmales, a sister group of diatoms, reveals the evolutionary specialization of diatoms from phago-mixotrophs to photoautotrophs.</title>
        <authorList>
            <person name="Ban H."/>
            <person name="Sato S."/>
            <person name="Yoshikawa S."/>
            <person name="Kazumasa Y."/>
            <person name="Nakamura Y."/>
            <person name="Ichinomiya M."/>
            <person name="Saitoh K."/>
            <person name="Sato N."/>
            <person name="Blanc-Mathieu R."/>
            <person name="Endo H."/>
            <person name="Kuwata A."/>
            <person name="Ogata H."/>
        </authorList>
    </citation>
    <scope>NUCLEOTIDE SEQUENCE</scope>
</reference>
<dbReference type="InterPro" id="IPR038095">
    <property type="entry name" value="Costars_sf"/>
</dbReference>
<feature type="compositionally biased region" description="Basic and acidic residues" evidence="3">
    <location>
        <begin position="1057"/>
        <end position="1068"/>
    </location>
</feature>
<feature type="compositionally biased region" description="Basic and acidic residues" evidence="3">
    <location>
        <begin position="1651"/>
        <end position="1662"/>
    </location>
</feature>
<feature type="compositionally biased region" description="Polar residues" evidence="3">
    <location>
        <begin position="2022"/>
        <end position="2035"/>
    </location>
</feature>
<feature type="compositionally biased region" description="Basic and acidic residues" evidence="3">
    <location>
        <begin position="1632"/>
        <end position="1643"/>
    </location>
</feature>
<feature type="compositionally biased region" description="Basic and acidic residues" evidence="3">
    <location>
        <begin position="1972"/>
        <end position="1996"/>
    </location>
</feature>
<feature type="region of interest" description="Disordered" evidence="3">
    <location>
        <begin position="771"/>
        <end position="1155"/>
    </location>
</feature>
<feature type="compositionally biased region" description="Low complexity" evidence="3">
    <location>
        <begin position="1137"/>
        <end position="1155"/>
    </location>
</feature>
<feature type="compositionally biased region" description="Acidic residues" evidence="3">
    <location>
        <begin position="1102"/>
        <end position="1113"/>
    </location>
</feature>
<feature type="compositionally biased region" description="Acidic residues" evidence="3">
    <location>
        <begin position="1567"/>
        <end position="1578"/>
    </location>
</feature>
<feature type="coiled-coil region" evidence="2">
    <location>
        <begin position="667"/>
        <end position="694"/>
    </location>
</feature>
<feature type="compositionally biased region" description="Basic residues" evidence="3">
    <location>
        <begin position="1492"/>
        <end position="1502"/>
    </location>
</feature>
<name>A0A9W7DJZ2_9STRA</name>
<feature type="region of interest" description="Disordered" evidence="3">
    <location>
        <begin position="531"/>
        <end position="655"/>
    </location>
</feature>
<proteinExistence type="inferred from homology"/>
<dbReference type="PANTHER" id="PTHR46334">
    <property type="entry name" value="COSTARS FAMILY PROTEIN ABRACL"/>
    <property type="match status" value="1"/>
</dbReference>
<dbReference type="Proteomes" id="UP001165082">
    <property type="component" value="Unassembled WGS sequence"/>
</dbReference>
<comment type="similarity">
    <text evidence="1">Belongs to the costars family.</text>
</comment>
<feature type="compositionally biased region" description="Polar residues" evidence="3">
    <location>
        <begin position="357"/>
        <end position="372"/>
    </location>
</feature>
<dbReference type="InterPro" id="IPR044302">
    <property type="entry name" value="Costars"/>
</dbReference>
<dbReference type="SMART" id="SM01283">
    <property type="entry name" value="Costars"/>
    <property type="match status" value="1"/>
</dbReference>
<evidence type="ECO:0000313" key="6">
    <source>
        <dbReference type="Proteomes" id="UP001165082"/>
    </source>
</evidence>
<feature type="compositionally biased region" description="Polar residues" evidence="3">
    <location>
        <begin position="570"/>
        <end position="580"/>
    </location>
</feature>
<feature type="compositionally biased region" description="Basic and acidic residues" evidence="3">
    <location>
        <begin position="858"/>
        <end position="869"/>
    </location>
</feature>
<evidence type="ECO:0000256" key="3">
    <source>
        <dbReference type="SAM" id="MobiDB-lite"/>
    </source>
</evidence>
<feature type="compositionally biased region" description="Basic and acidic residues" evidence="3">
    <location>
        <begin position="1433"/>
        <end position="1461"/>
    </location>
</feature>
<feature type="compositionally biased region" description="Basic and acidic residues" evidence="3">
    <location>
        <begin position="919"/>
        <end position="945"/>
    </location>
</feature>
<evidence type="ECO:0000313" key="5">
    <source>
        <dbReference type="EMBL" id="GMH46249.1"/>
    </source>
</evidence>
<feature type="compositionally biased region" description="Basic and acidic residues" evidence="3">
    <location>
        <begin position="1274"/>
        <end position="1287"/>
    </location>
</feature>
<feature type="compositionally biased region" description="Pro residues" evidence="3">
    <location>
        <begin position="639"/>
        <end position="649"/>
    </location>
</feature>
<keyword evidence="6" id="KW-1185">Reference proteome</keyword>
<feature type="region of interest" description="Disordered" evidence="3">
    <location>
        <begin position="442"/>
        <end position="519"/>
    </location>
</feature>
<feature type="compositionally biased region" description="Basic and acidic residues" evidence="3">
    <location>
        <begin position="771"/>
        <end position="831"/>
    </location>
</feature>
<gene>
    <name evidence="5" type="ORF">TrRE_jg6470</name>
</gene>
<protein>
    <recommendedName>
        <fullName evidence="4">Costars domain-containing protein</fullName>
    </recommendedName>
</protein>
<accession>A0A9W7DJZ2</accession>
<evidence type="ECO:0000259" key="4">
    <source>
        <dbReference type="SMART" id="SM01283"/>
    </source>
</evidence>
<dbReference type="Pfam" id="PF14705">
    <property type="entry name" value="Costars"/>
    <property type="match status" value="1"/>
</dbReference>
<evidence type="ECO:0000256" key="1">
    <source>
        <dbReference type="ARBA" id="ARBA00006126"/>
    </source>
</evidence>
<dbReference type="EMBL" id="BRXZ01001757">
    <property type="protein sequence ID" value="GMH46249.1"/>
    <property type="molecule type" value="Genomic_DNA"/>
</dbReference>
<dbReference type="GO" id="GO:0032970">
    <property type="term" value="P:regulation of actin filament-based process"/>
    <property type="evidence" value="ECO:0007669"/>
    <property type="project" value="TreeGrafter"/>
</dbReference>
<feature type="region of interest" description="Disordered" evidence="3">
    <location>
        <begin position="1"/>
        <end position="36"/>
    </location>
</feature>
<feature type="compositionally biased region" description="Low complexity" evidence="3">
    <location>
        <begin position="996"/>
        <end position="1013"/>
    </location>
</feature>
<evidence type="ECO:0000256" key="2">
    <source>
        <dbReference type="SAM" id="Coils"/>
    </source>
</evidence>
<sequence length="2035" mass="223328">MASEWKGTRRKSLGPMDMGELSAEAAADGKEPEAKSTATLTFKERMQLMNAAFNKDKAAPLTTPRGFVNKSVSSFRDDAKDTQVEAIDGVMDTQQGEKGLLKVGTKKVEMKKEEATKKEETEKEEMKKEETKKEETKQEEKSLTMRERMAKFQTPAITAATSSAPLTPSRQAAKDKSIVQREKETGLDFAEAKPLAPATPVSVRIKPTKIATTTAPTASAIASYKQTSSKVESNNVQSKVDEEIEFLSMDIARVAKMSGRVESRDIIVTYGALFDDEIVEQRYEALVGTLKAAKKRNIVAFPGMLLLKGVNDRTEIRLLGGNMDDDEVPIQVDSSVSEESCAVTKSDSSGDKVETAEPTTEPSRAPTTPPRSQYITKNLKEANHFTPATKAMFGKTIRERIEENTGIDPNKATPLRVHEQFPSPTHKASGFEAKKNLVALAHGPQPDEIDAEKDNSPPPISPGSAKSAVSNIAARFGGSVNAMSPSPRPVKKNGGNGNLKSSWIKPPDNDFDPREEAKTTKAAVVGKGIGVMYDKSPVPTPVASKPVVPRHTKPARDFLDSPGPKAELPTSPTSANSAVSNIAARFGGSVNSMSQSKSEEFVAKPVEKTKPSPMPSPTPSPAKVASAEPVKAASKDPKPTSPDPKPSPFKSPRFMATRVASSWIKSKDGLQKEVEKEKEEIETMKADAAVAATQPPSPSLVQNALDNPRAMSIRQRVQKMQDFKTPKKKPVTVQQQVALDFLSPRKAKGDDVKPTRVGSGISIRDRVKQLKAEEIEEAKPDGDVVTKEVFEKKEAVEKSIERIKREEKTTMEKETGDKESEDKESKDKESEDKESEDKEIEEKEIKTSVSDNNSLTKVVEKKKDSKVETPSKSTQTFPSKTSPSKTSPSNTSPSKVSSSVQTMKTFLKGEDIGVSNESTTDKLEKKPKKVEDDEKVNEVPVDKGAVDNNSKQIIGKIGIDKRKKKSPISPEKKSPPNSPTLPPPALSLRMMASDGSPIFPSSPSTQTSTASTPEHLSTTKWLDKNYPYLQRNSFSSKSDSGSEKDESNEEGMTEEVETPKLMHLHELNYIDSIDNEPADTDNIFQDLDSVSTVDKENKDDDIFNELSEEDDLFDGLLSENSAENEKSPTTSPESAVAESTSASNAKNSSSLNTTTHAAKKDINAYLMKQIEEKKAIERKSMEVEKKASTKVVPLNKTRKPRSLSSPRGREADEDTFATLNAEQERLWDKWDKIDTKLQQEEKIRRDEEEAAKREKSEKINQRKPMNGLALLANEIEKVELPKAESPPRRSKISHPPKSPQRQRSPEKSQPPSPFKNVDIDDAGSVATTLTEAERIKAIESSIINNQKLQSEAKAKKMASVTATTVAAEGMRHTSGGTFWKAPGSRNGTVLGNKELKSLVSVNNKSDRTSADDAVGRMNDALNNIKKGAAMQEIKKEQVVRAQDDKDRSKAEKKLKKLEDKASKKRAKKEAAELKIALKSSKSGASSKSGKSSTKKITIKTKKSLKDNESVLTPKQIAKSKLEKAKAADEAEAKRVKSEGKAKKTSAKAGRRGNSGKPIEETFTSFEVTEEEVEVIMTDEDPKMKIGKKIAASPVPVPVSTPPAKGGGSTGKQDTKKKKKKGGLFSGFMSSSKKKEKEKREERSTPTPQNSKSEKKMGDKPERTLKKLEDLYGVVSNSTDLDRKPAASAARQAKQEVDELVYSEPLTSFTKLDLKTFDSFRKLMAKDGVRVLKLSKGGVWEKKILCISRESLTVTSPSGDFELKKVPIAMLWINDEKNKPLKDLAKNGHPINSCKWADRPRHGNGGLFFEDFQSMEFSEDGLSNGPAGAMEILPKSPPGKQSWANKYVMSALMTIEQIKSNGDYNCFVFCFRKGYNEGGIDNDANTINTLINGSGLVHGMSRRGDRAALAGVAISHKGGTYEEDGSEEGVECSIKYDELSIGKDRLVDGEKLKIKNSPMKSPSKKEKKAKDLKRKEELQRKERKLEQLEKDIEEKRAFIKAKNRGRGESERGNRGKFERAINQLENASSEGGQFSM</sequence>
<dbReference type="OrthoDB" id="9871914at2759"/>
<feature type="compositionally biased region" description="Basic and acidic residues" evidence="3">
    <location>
        <begin position="1177"/>
        <end position="1187"/>
    </location>
</feature>
<organism evidence="5 6">
    <name type="scientific">Triparma retinervis</name>
    <dbReference type="NCBI Taxonomy" id="2557542"/>
    <lineage>
        <taxon>Eukaryota</taxon>
        <taxon>Sar</taxon>
        <taxon>Stramenopiles</taxon>
        <taxon>Ochrophyta</taxon>
        <taxon>Bolidophyceae</taxon>
        <taxon>Parmales</taxon>
        <taxon>Triparmaceae</taxon>
        <taxon>Triparma</taxon>
    </lineage>
</organism>
<feature type="region of interest" description="Disordered" evidence="3">
    <location>
        <begin position="1232"/>
        <end position="1322"/>
    </location>
</feature>
<comment type="caution">
    <text evidence="5">The sequence shown here is derived from an EMBL/GenBank/DDBJ whole genome shotgun (WGS) entry which is preliminary data.</text>
</comment>
<feature type="region of interest" description="Disordered" evidence="3">
    <location>
        <begin position="333"/>
        <end position="372"/>
    </location>
</feature>
<feature type="compositionally biased region" description="Acidic residues" evidence="3">
    <location>
        <begin position="1046"/>
        <end position="1056"/>
    </location>
</feature>
<dbReference type="InterPro" id="IPR027817">
    <property type="entry name" value="Costars_dom"/>
</dbReference>
<dbReference type="Gene3D" id="1.10.10.1540">
    <property type="entry name" value="Costar domain"/>
    <property type="match status" value="1"/>
</dbReference>
<dbReference type="PANTHER" id="PTHR46334:SF1">
    <property type="entry name" value="COSTARS FAMILY PROTEIN ABRACL"/>
    <property type="match status" value="1"/>
</dbReference>
<feature type="compositionally biased region" description="Low complexity" evidence="3">
    <location>
        <begin position="870"/>
        <end position="902"/>
    </location>
</feature>
<feature type="region of interest" description="Disordered" evidence="3">
    <location>
        <begin position="1952"/>
        <end position="2035"/>
    </location>
</feature>
<keyword evidence="2" id="KW-0175">Coiled coil</keyword>
<feature type="compositionally biased region" description="Basic and acidic residues" evidence="3">
    <location>
        <begin position="507"/>
        <end position="519"/>
    </location>
</feature>
<feature type="compositionally biased region" description="Basic and acidic residues" evidence="3">
    <location>
        <begin position="2004"/>
        <end position="2018"/>
    </location>
</feature>
<feature type="compositionally biased region" description="Polar residues" evidence="3">
    <location>
        <begin position="333"/>
        <end position="347"/>
    </location>
</feature>
<feature type="region of interest" description="Disordered" evidence="3">
    <location>
        <begin position="107"/>
        <end position="144"/>
    </location>
</feature>
<feature type="region of interest" description="Disordered" evidence="3">
    <location>
        <begin position="1433"/>
        <end position="1662"/>
    </location>
</feature>
<feature type="compositionally biased region" description="Pro residues" evidence="3">
    <location>
        <begin position="976"/>
        <end position="985"/>
    </location>
</feature>
<feature type="domain" description="Costars" evidence="4">
    <location>
        <begin position="238"/>
        <end position="319"/>
    </location>
</feature>
<feature type="compositionally biased region" description="Basic and acidic residues" evidence="3">
    <location>
        <begin position="597"/>
        <end position="610"/>
    </location>
</feature>